<name>Q0YUZ2_9CHLB</name>
<accession>Q0YUZ2</accession>
<dbReference type="Proteomes" id="UP000004162">
    <property type="component" value="Unassembled WGS sequence"/>
</dbReference>
<sequence length="127" mass="13196">MLFYLAVMQLNLSLLMKSFLHRHLDPGMKGERGAKFCSSDSGSISQSQTAEPLKPVACTSSPVTTFGLFALGALSVGALAVGALAIGRLVIGKARIARLDIGTLHVKNCECGCHQGPDGSDSSCCGK</sequence>
<evidence type="ECO:0000313" key="3">
    <source>
        <dbReference type="Proteomes" id="UP000004162"/>
    </source>
</evidence>
<keyword evidence="3" id="KW-1185">Reference proteome</keyword>
<protein>
    <submittedName>
        <fullName evidence="2">Uncharacterized protein</fullName>
    </submittedName>
</protein>
<dbReference type="AlphaFoldDB" id="Q0YUZ2"/>
<reference evidence="2 3" key="1">
    <citation type="submission" date="2006-07" db="EMBL/GenBank/DDBJ databases">
        <title>Annotation of the draft genome assembly of Chlorobium ferroxidans DSM 13031.</title>
        <authorList>
            <consortium name="US DOE Joint Genome Institute (JGI-ORNL)"/>
            <person name="Larimer F."/>
            <person name="Land M."/>
            <person name="Hauser L."/>
        </authorList>
    </citation>
    <scope>NUCLEOTIDE SEQUENCE [LARGE SCALE GENOMIC DNA]</scope>
    <source>
        <strain evidence="2 3">DSM 13031</strain>
    </source>
</reference>
<keyword evidence="1" id="KW-0472">Membrane</keyword>
<dbReference type="EMBL" id="AASE01000001">
    <property type="protein sequence ID" value="EAT60135.1"/>
    <property type="molecule type" value="Genomic_DNA"/>
</dbReference>
<organism evidence="2 3">
    <name type="scientific">Chlorobium ferrooxidans DSM 13031</name>
    <dbReference type="NCBI Taxonomy" id="377431"/>
    <lineage>
        <taxon>Bacteria</taxon>
        <taxon>Pseudomonadati</taxon>
        <taxon>Chlorobiota</taxon>
        <taxon>Chlorobiia</taxon>
        <taxon>Chlorobiales</taxon>
        <taxon>Chlorobiaceae</taxon>
        <taxon>Chlorobium/Pelodictyon group</taxon>
        <taxon>Chlorobium</taxon>
    </lineage>
</organism>
<keyword evidence="1" id="KW-0812">Transmembrane</keyword>
<reference evidence="2 3" key="2">
    <citation type="submission" date="2006-07" db="EMBL/GenBank/DDBJ databases">
        <title>Sequencing of the draft genome and assembly of Chlorobium ferroxidans DSM 13031.</title>
        <authorList>
            <consortium name="US DOE Joint Genome Institute (JGI-PGF)"/>
            <person name="Copeland A."/>
            <person name="Lucas S."/>
            <person name="Lapidus A."/>
            <person name="Barry K."/>
            <person name="Glavina del Rio T."/>
            <person name="Dalin E."/>
            <person name="Tice H."/>
            <person name="Bruce D."/>
            <person name="Pitluck S."/>
            <person name="Richardson P."/>
        </authorList>
    </citation>
    <scope>NUCLEOTIDE SEQUENCE [LARGE SCALE GENOMIC DNA]</scope>
    <source>
        <strain evidence="2 3">DSM 13031</strain>
    </source>
</reference>
<keyword evidence="1" id="KW-1133">Transmembrane helix</keyword>
<evidence type="ECO:0000313" key="2">
    <source>
        <dbReference type="EMBL" id="EAT60135.1"/>
    </source>
</evidence>
<comment type="caution">
    <text evidence="2">The sequence shown here is derived from an EMBL/GenBank/DDBJ whole genome shotgun (WGS) entry which is preliminary data.</text>
</comment>
<feature type="transmembrane region" description="Helical" evidence="1">
    <location>
        <begin position="69"/>
        <end position="91"/>
    </location>
</feature>
<evidence type="ECO:0000256" key="1">
    <source>
        <dbReference type="SAM" id="Phobius"/>
    </source>
</evidence>
<proteinExistence type="predicted"/>
<gene>
    <name evidence="2" type="ORF">CferDRAFT_2142</name>
</gene>